<protein>
    <recommendedName>
        <fullName evidence="1">DUF6570 domain-containing protein</fullName>
    </recommendedName>
</protein>
<dbReference type="AlphaFoldDB" id="A0A8H6IN05"/>
<name>A0A8H6IN05_9PEZI</name>
<comment type="caution">
    <text evidence="2">The sequence shown here is derived from an EMBL/GenBank/DDBJ whole genome shotgun (WGS) entry which is preliminary data.</text>
</comment>
<evidence type="ECO:0000313" key="2">
    <source>
        <dbReference type="EMBL" id="KAF6787320.1"/>
    </source>
</evidence>
<proteinExistence type="predicted"/>
<evidence type="ECO:0000313" key="3">
    <source>
        <dbReference type="Proteomes" id="UP000639643"/>
    </source>
</evidence>
<organism evidence="2 3">
    <name type="scientific">Colletotrichum musicola</name>
    <dbReference type="NCBI Taxonomy" id="2175873"/>
    <lineage>
        <taxon>Eukaryota</taxon>
        <taxon>Fungi</taxon>
        <taxon>Dikarya</taxon>
        <taxon>Ascomycota</taxon>
        <taxon>Pezizomycotina</taxon>
        <taxon>Sordariomycetes</taxon>
        <taxon>Hypocreomycetidae</taxon>
        <taxon>Glomerellales</taxon>
        <taxon>Glomerellaceae</taxon>
        <taxon>Colletotrichum</taxon>
        <taxon>Colletotrichum orchidearum species complex</taxon>
    </lineage>
</organism>
<keyword evidence="3" id="KW-1185">Reference proteome</keyword>
<reference evidence="2" key="1">
    <citation type="journal article" date="2020" name="Phytopathology">
        <title>Genome Sequence Resources of Colletotrichum truncatum, C. plurivorum, C. musicola, and C. sojae: Four Species Pathogenic to Soybean (Glycine max).</title>
        <authorList>
            <person name="Rogerio F."/>
            <person name="Boufleur T.R."/>
            <person name="Ciampi-Guillardi M."/>
            <person name="Sukno S.A."/>
            <person name="Thon M.R."/>
            <person name="Massola Junior N.S."/>
            <person name="Baroncelli R."/>
        </authorList>
    </citation>
    <scope>NUCLEOTIDE SEQUENCE</scope>
    <source>
        <strain evidence="2">LFN0074</strain>
    </source>
</reference>
<dbReference type="EMBL" id="WIGM01001881">
    <property type="protein sequence ID" value="KAF6787320.1"/>
    <property type="molecule type" value="Genomic_DNA"/>
</dbReference>
<feature type="domain" description="DUF6570" evidence="1">
    <location>
        <begin position="178"/>
        <end position="299"/>
    </location>
</feature>
<dbReference type="Proteomes" id="UP000639643">
    <property type="component" value="Unassembled WGS sequence"/>
</dbReference>
<gene>
    <name evidence="2" type="ORF">CMUS01_16460</name>
</gene>
<dbReference type="OrthoDB" id="3067952at2759"/>
<dbReference type="Pfam" id="PF20209">
    <property type="entry name" value="DUF6570"/>
    <property type="match status" value="1"/>
</dbReference>
<feature type="non-terminal residue" evidence="2">
    <location>
        <position position="1"/>
    </location>
</feature>
<accession>A0A8H6IN05</accession>
<dbReference type="InterPro" id="IPR046700">
    <property type="entry name" value="DUF6570"/>
</dbReference>
<sequence>MLQPEVTRCDYRLATGRKRLSLHITTFYTRNTVDLHPVTPGNGVSLNITNSGTQERSSLVEDDADDLGRIKRRRLNSPTADAIPDVLQRLEEDFARKVALSENAAWATPVSIATKVDTVQSFYKAFTDSSTLPLETCRLCYRKFGNSELVQIPYETWKNSHRMQSSSRVVPCCEHLFPPELADLTAVEEKLIALNSSYGFITRFNLPKGCQGGPDYVRHVRGHITVFPNNVADLVTKVLPHPLVKVLDNIHVSWQGPEKPLPKDISKLASVRRHAVEKALVWLKQNNPLYRDIEIDYLEMATWEDSEAGVPKEVYRRLERHESTAREKIFTAPIVPPEARGLEAEGPVDINQLLASLHEDDERGIIPHSDV</sequence>
<evidence type="ECO:0000259" key="1">
    <source>
        <dbReference type="Pfam" id="PF20209"/>
    </source>
</evidence>